<keyword evidence="4" id="KW-0479">Metal-binding</keyword>
<evidence type="ECO:0000313" key="10">
    <source>
        <dbReference type="Proteomes" id="UP000245768"/>
    </source>
</evidence>
<dbReference type="PROSITE" id="PS00198">
    <property type="entry name" value="4FE4S_FER_1"/>
    <property type="match status" value="2"/>
</dbReference>
<evidence type="ECO:0000256" key="4">
    <source>
        <dbReference type="ARBA" id="ARBA00022723"/>
    </source>
</evidence>
<keyword evidence="6" id="KW-0408">Iron</keyword>
<dbReference type="PANTHER" id="PTHR10849:SF20">
    <property type="entry name" value="NADH DEHYDROGENASE [UBIQUINONE] IRON-SULFUR PROTEIN 8, MITOCHONDRIAL"/>
    <property type="match status" value="1"/>
</dbReference>
<dbReference type="Gene3D" id="3.30.70.3270">
    <property type="match status" value="1"/>
</dbReference>
<dbReference type="AlphaFoldDB" id="A0A316YR56"/>
<evidence type="ECO:0000256" key="2">
    <source>
        <dbReference type="ARBA" id="ARBA00010277"/>
    </source>
</evidence>
<name>A0A316YR56_9BASI</name>
<dbReference type="STRING" id="215250.A0A316YR56"/>
<evidence type="ECO:0000256" key="6">
    <source>
        <dbReference type="ARBA" id="ARBA00023004"/>
    </source>
</evidence>
<organism evidence="9 10">
    <name type="scientific">Acaromyces ingoldii</name>
    <dbReference type="NCBI Taxonomy" id="215250"/>
    <lineage>
        <taxon>Eukaryota</taxon>
        <taxon>Fungi</taxon>
        <taxon>Dikarya</taxon>
        <taxon>Basidiomycota</taxon>
        <taxon>Ustilaginomycotina</taxon>
        <taxon>Exobasidiomycetes</taxon>
        <taxon>Exobasidiales</taxon>
        <taxon>Cryptobasidiaceae</taxon>
        <taxon>Acaromyces</taxon>
    </lineage>
</organism>
<dbReference type="GO" id="GO:0046872">
    <property type="term" value="F:metal ion binding"/>
    <property type="evidence" value="ECO:0007669"/>
    <property type="project" value="UniProtKB-KW"/>
</dbReference>
<evidence type="ECO:0000256" key="3">
    <source>
        <dbReference type="ARBA" id="ARBA00022485"/>
    </source>
</evidence>
<evidence type="ECO:0000259" key="8">
    <source>
        <dbReference type="PROSITE" id="PS51379"/>
    </source>
</evidence>
<feature type="domain" description="4Fe-4S ferredoxin-type" evidence="8">
    <location>
        <begin position="207"/>
        <end position="236"/>
    </location>
</feature>
<dbReference type="NCBIfam" id="TIGR01971">
    <property type="entry name" value="NuoI"/>
    <property type="match status" value="1"/>
</dbReference>
<dbReference type="GO" id="GO:0032981">
    <property type="term" value="P:mitochondrial respiratory chain complex I assembly"/>
    <property type="evidence" value="ECO:0007669"/>
    <property type="project" value="TreeGrafter"/>
</dbReference>
<evidence type="ECO:0000256" key="7">
    <source>
        <dbReference type="ARBA" id="ARBA00023014"/>
    </source>
</evidence>
<dbReference type="OrthoDB" id="204405at2759"/>
<dbReference type="InParanoid" id="A0A316YR56"/>
<dbReference type="FunFam" id="3.30.70.3270:FF:000001">
    <property type="entry name" value="NADH-quinone oxidoreductase subunit I 1"/>
    <property type="match status" value="1"/>
</dbReference>
<dbReference type="GO" id="GO:0005739">
    <property type="term" value="C:mitochondrion"/>
    <property type="evidence" value="ECO:0007669"/>
    <property type="project" value="UniProtKB-ARBA"/>
</dbReference>
<keyword evidence="9" id="KW-0830">Ubiquinone</keyword>
<evidence type="ECO:0000256" key="5">
    <source>
        <dbReference type="ARBA" id="ARBA00022967"/>
    </source>
</evidence>
<keyword evidence="7" id="KW-0411">Iron-sulfur</keyword>
<comment type="cofactor">
    <cofactor evidence="1">
        <name>[4Fe-4S] cluster</name>
        <dbReference type="ChEBI" id="CHEBI:49883"/>
    </cofactor>
</comment>
<dbReference type="SUPFAM" id="SSF54862">
    <property type="entry name" value="4Fe-4S ferredoxins"/>
    <property type="match status" value="1"/>
</dbReference>
<dbReference type="Pfam" id="PF12838">
    <property type="entry name" value="Fer4_7"/>
    <property type="match status" value="1"/>
</dbReference>
<dbReference type="GeneID" id="37042987"/>
<keyword evidence="5" id="KW-1278">Translocase</keyword>
<keyword evidence="10" id="KW-1185">Reference proteome</keyword>
<gene>
    <name evidence="9" type="ORF">FA10DRAFT_265461</name>
</gene>
<dbReference type="RefSeq" id="XP_025378810.1">
    <property type="nucleotide sequence ID" value="XM_025521071.1"/>
</dbReference>
<proteinExistence type="inferred from homology"/>
<dbReference type="GO" id="GO:0003954">
    <property type="term" value="F:NADH dehydrogenase activity"/>
    <property type="evidence" value="ECO:0007669"/>
    <property type="project" value="TreeGrafter"/>
</dbReference>
<dbReference type="EMBL" id="KZ819635">
    <property type="protein sequence ID" value="PWN91612.1"/>
    <property type="molecule type" value="Genomic_DNA"/>
</dbReference>
<accession>A0A316YR56</accession>
<evidence type="ECO:0000313" key="9">
    <source>
        <dbReference type="EMBL" id="PWN91612.1"/>
    </source>
</evidence>
<feature type="domain" description="4Fe-4S ferredoxin-type" evidence="8">
    <location>
        <begin position="168"/>
        <end position="197"/>
    </location>
</feature>
<dbReference type="Proteomes" id="UP000245768">
    <property type="component" value="Unassembled WGS sequence"/>
</dbReference>
<keyword evidence="3" id="KW-0004">4Fe-4S</keyword>
<dbReference type="HAMAP" id="MF_01351">
    <property type="entry name" value="NDH1_NuoI"/>
    <property type="match status" value="1"/>
</dbReference>
<dbReference type="NCBIfam" id="NF004539">
    <property type="entry name" value="PRK05888.1-5"/>
    <property type="match status" value="1"/>
</dbReference>
<evidence type="ECO:0000256" key="1">
    <source>
        <dbReference type="ARBA" id="ARBA00001966"/>
    </source>
</evidence>
<protein>
    <submittedName>
        <fullName evidence="9">Putative NADH-ubiquinone oxidoreductase 23 kDa subunit</fullName>
    </submittedName>
</protein>
<dbReference type="GO" id="GO:0051539">
    <property type="term" value="F:4 iron, 4 sulfur cluster binding"/>
    <property type="evidence" value="ECO:0007669"/>
    <property type="project" value="UniProtKB-KW"/>
</dbReference>
<dbReference type="GO" id="GO:0006120">
    <property type="term" value="P:mitochondrial electron transport, NADH to ubiquinone"/>
    <property type="evidence" value="ECO:0007669"/>
    <property type="project" value="TreeGrafter"/>
</dbReference>
<sequence length="276" mass="30201">MAMSASAQRAVLRSAMLAARSSGASPLRLGVAAGLGVNGSSSSRFAGNGATAPRLFSTSPFLAARADTGPTLLKDGTNSAPGIMDSATLNKQSAQALGAGQPEQLQPYPDYSKGPSALDKASQLFFFTEILRGMWIVLENFFRPPYTIMYPFEKGPLSPRFRGEHALRRYPTGEERCIACKLCEAICPAQAITIESEPREDGARRTTRYDIDMTKCIYCGYCQEACPVDAIVETQNAEFSTEWREELLYNKEKLLANGDRAEAEYAANLQQDHLYR</sequence>
<dbReference type="PROSITE" id="PS51379">
    <property type="entry name" value="4FE4S_FER_2"/>
    <property type="match status" value="2"/>
</dbReference>
<dbReference type="PANTHER" id="PTHR10849">
    <property type="entry name" value="NADH DEHYDROGENASE UBIQUINONE IRON-SULFUR PROTEIN 8, MITOCHONDRIAL"/>
    <property type="match status" value="1"/>
</dbReference>
<comment type="similarity">
    <text evidence="2">Belongs to the complex I 23 kDa subunit family.</text>
</comment>
<dbReference type="GO" id="GO:0016020">
    <property type="term" value="C:membrane"/>
    <property type="evidence" value="ECO:0007669"/>
    <property type="project" value="InterPro"/>
</dbReference>
<dbReference type="NCBIfam" id="NF004538">
    <property type="entry name" value="PRK05888.1-4"/>
    <property type="match status" value="1"/>
</dbReference>
<dbReference type="InterPro" id="IPR017896">
    <property type="entry name" value="4Fe4S_Fe-S-bd"/>
</dbReference>
<dbReference type="InterPro" id="IPR017900">
    <property type="entry name" value="4Fe4S_Fe_S_CS"/>
</dbReference>
<dbReference type="InterPro" id="IPR010226">
    <property type="entry name" value="NADH_quinone_OxRdtase_chainI"/>
</dbReference>
<reference evidence="9 10" key="1">
    <citation type="journal article" date="2018" name="Mol. Biol. Evol.">
        <title>Broad Genomic Sampling Reveals a Smut Pathogenic Ancestry of the Fungal Clade Ustilaginomycotina.</title>
        <authorList>
            <person name="Kijpornyongpan T."/>
            <person name="Mondo S.J."/>
            <person name="Barry K."/>
            <person name="Sandor L."/>
            <person name="Lee J."/>
            <person name="Lipzen A."/>
            <person name="Pangilinan J."/>
            <person name="LaButti K."/>
            <person name="Hainaut M."/>
            <person name="Henrissat B."/>
            <person name="Grigoriev I.V."/>
            <person name="Spatafora J.W."/>
            <person name="Aime M.C."/>
        </authorList>
    </citation>
    <scope>NUCLEOTIDE SEQUENCE [LARGE SCALE GENOMIC DNA]</scope>
    <source>
        <strain evidence="9 10">MCA 4198</strain>
    </source>
</reference>